<dbReference type="SUPFAM" id="SSF46689">
    <property type="entry name" value="Homeodomain-like"/>
    <property type="match status" value="1"/>
</dbReference>
<keyword evidence="7" id="KW-1185">Reference proteome</keyword>
<keyword evidence="1" id="KW-0805">Transcription regulation</keyword>
<keyword evidence="3" id="KW-0804">Transcription</keyword>
<protein>
    <submittedName>
        <fullName evidence="6">DNA-binding transcriptional repressor AcrR</fullName>
    </submittedName>
</protein>
<dbReference type="AlphaFoldDB" id="A0A448KCY7"/>
<dbReference type="KEGG" id="asla:NCTC11923_01440"/>
<accession>A0A448KCY7</accession>
<dbReference type="RefSeq" id="WP_026427152.1">
    <property type="nucleotide sequence ID" value="NZ_CBCRWE010000021.1"/>
</dbReference>
<evidence type="ECO:0000256" key="3">
    <source>
        <dbReference type="ARBA" id="ARBA00023163"/>
    </source>
</evidence>
<dbReference type="InterPro" id="IPR050109">
    <property type="entry name" value="HTH-type_TetR-like_transc_reg"/>
</dbReference>
<sequence length="225" mass="24276">MPTSTFANLPEPKRRRIIEALKAEFASRPYSRASVDRIAAAAGVSKGSFYQYFHDKEDAYTHLLSTLMTRRIGLAQASVPTETLRDVLTAQVLGSRAFQAEDPAGWAVLARSYADDAPASREEWALSDGVHQWALAAITAGQESGELRDDVDPGTAAWMIEHLLMGLPEFVMRRFAIDPQRAAVDGSAFDQPRIAAVAQDIIAMIVSALHASGADDDQGGSSCPS</sequence>
<reference evidence="6 7" key="1">
    <citation type="submission" date="2018-12" db="EMBL/GenBank/DDBJ databases">
        <authorList>
            <consortium name="Pathogen Informatics"/>
        </authorList>
    </citation>
    <scope>NUCLEOTIDE SEQUENCE [LARGE SCALE GENOMIC DNA]</scope>
    <source>
        <strain evidence="6 7">NCTC11923</strain>
    </source>
</reference>
<dbReference type="InterPro" id="IPR009057">
    <property type="entry name" value="Homeodomain-like_sf"/>
</dbReference>
<dbReference type="GO" id="GO:0045892">
    <property type="term" value="P:negative regulation of DNA-templated transcription"/>
    <property type="evidence" value="ECO:0007669"/>
    <property type="project" value="UniProtKB-ARBA"/>
</dbReference>
<proteinExistence type="predicted"/>
<feature type="DNA-binding region" description="H-T-H motif" evidence="4">
    <location>
        <begin position="34"/>
        <end position="53"/>
    </location>
</feature>
<dbReference type="SUPFAM" id="SSF48498">
    <property type="entry name" value="Tetracyclin repressor-like, C-terminal domain"/>
    <property type="match status" value="1"/>
</dbReference>
<dbReference type="InterPro" id="IPR001647">
    <property type="entry name" value="HTH_TetR"/>
</dbReference>
<dbReference type="FunFam" id="1.10.10.60:FF:000141">
    <property type="entry name" value="TetR family transcriptional regulator"/>
    <property type="match status" value="1"/>
</dbReference>
<evidence type="ECO:0000259" key="5">
    <source>
        <dbReference type="PROSITE" id="PS50977"/>
    </source>
</evidence>
<dbReference type="PANTHER" id="PTHR30055:SF234">
    <property type="entry name" value="HTH-TYPE TRANSCRIPTIONAL REGULATOR BETI"/>
    <property type="match status" value="1"/>
</dbReference>
<feature type="domain" description="HTH tetR-type" evidence="5">
    <location>
        <begin position="11"/>
        <end position="71"/>
    </location>
</feature>
<dbReference type="PROSITE" id="PS50977">
    <property type="entry name" value="HTH_TETR_2"/>
    <property type="match status" value="1"/>
</dbReference>
<dbReference type="Proteomes" id="UP000276899">
    <property type="component" value="Chromosome"/>
</dbReference>
<evidence type="ECO:0000256" key="1">
    <source>
        <dbReference type="ARBA" id="ARBA00023015"/>
    </source>
</evidence>
<evidence type="ECO:0000256" key="2">
    <source>
        <dbReference type="ARBA" id="ARBA00023125"/>
    </source>
</evidence>
<name>A0A448KCY7_9ACTO</name>
<evidence type="ECO:0000256" key="4">
    <source>
        <dbReference type="PROSITE-ProRule" id="PRU00335"/>
    </source>
</evidence>
<keyword evidence="2 4" id="KW-0238">DNA-binding</keyword>
<evidence type="ECO:0000313" key="7">
    <source>
        <dbReference type="Proteomes" id="UP000276899"/>
    </source>
</evidence>
<dbReference type="GO" id="GO:0000976">
    <property type="term" value="F:transcription cis-regulatory region binding"/>
    <property type="evidence" value="ECO:0007669"/>
    <property type="project" value="TreeGrafter"/>
</dbReference>
<gene>
    <name evidence="6" type="ORF">NCTC11923_01440</name>
</gene>
<dbReference type="STRING" id="1278298.GCA_000428685_02181"/>
<dbReference type="Gene3D" id="1.10.357.10">
    <property type="entry name" value="Tetracycline Repressor, domain 2"/>
    <property type="match status" value="1"/>
</dbReference>
<dbReference type="PANTHER" id="PTHR30055">
    <property type="entry name" value="HTH-TYPE TRANSCRIPTIONAL REGULATOR RUTR"/>
    <property type="match status" value="1"/>
</dbReference>
<organism evidence="6 7">
    <name type="scientific">Actinomyces slackii</name>
    <dbReference type="NCBI Taxonomy" id="52774"/>
    <lineage>
        <taxon>Bacteria</taxon>
        <taxon>Bacillati</taxon>
        <taxon>Actinomycetota</taxon>
        <taxon>Actinomycetes</taxon>
        <taxon>Actinomycetales</taxon>
        <taxon>Actinomycetaceae</taxon>
        <taxon>Actinomyces</taxon>
    </lineage>
</organism>
<dbReference type="InterPro" id="IPR036271">
    <property type="entry name" value="Tet_transcr_reg_TetR-rel_C_sf"/>
</dbReference>
<dbReference type="PRINTS" id="PR00455">
    <property type="entry name" value="HTHTETR"/>
</dbReference>
<dbReference type="GO" id="GO:0003700">
    <property type="term" value="F:DNA-binding transcription factor activity"/>
    <property type="evidence" value="ECO:0007669"/>
    <property type="project" value="TreeGrafter"/>
</dbReference>
<dbReference type="EMBL" id="LR134363">
    <property type="protein sequence ID" value="VEG74798.1"/>
    <property type="molecule type" value="Genomic_DNA"/>
</dbReference>
<evidence type="ECO:0000313" key="6">
    <source>
        <dbReference type="EMBL" id="VEG74798.1"/>
    </source>
</evidence>
<dbReference type="Pfam" id="PF00440">
    <property type="entry name" value="TetR_N"/>
    <property type="match status" value="1"/>
</dbReference>